<gene>
    <name evidence="1" type="ORF">O6H91_14G027900</name>
</gene>
<accession>A0ACC2BMM8</accession>
<proteinExistence type="predicted"/>
<sequence>MAAPRVSLDSLPMKRLFSLEEAGSEHFPPEQTQEEKPLALLQRIDFSRLKEKDSKRSKSSKDNASQPATAWPWQGLVEHLQQAQQELSIILDLISHIEANEVMNVANMVRPKLLPPQELCSDLAVRVSSKLQHFHDVGNYLKKTAKALERQVEREAVFYGALMRLQLNWKVKRQKGISVVSGGSAGFTLDLSLPNLSETSSASSVGTTSLCTINVDQDSSGLLLVCPPSGRSISALKLTFGGLMQKRLSAIAARDLQTEKLVATSEAGATEIEVPLEKGVVKGVEKGAKGAHSVLRNIQAAVYDEQVFECVSREALLPSPALHVIGICNSHLQLSLNHTASVVFELSPNIENKECMRADDMNEQTSSGNFSTTEQEAPSKTTEDSHQTGAAFIACNPPILSDLNQQSNLRRTDSEKFAFEQFYPKDKALKICLQQAFYQNSFGRWIIARKSEQGNARSSYGPSMVTRTKEPSGISGVGAGKELLASSQPGLLRNFSAIIRHRKFCAEVLLVLEKQVHGIQHLHLYFHPTWNPCVSAWEICFNVPTTDSRGWTKHRCWSGEKEVDVIFSCTIVVRDESLCVEGLEGLLLFENPAKEKFLGVHSMTKYACSQSELPVFLLHQVAGKVVDWLYEEATVLGLNVKREFLGVILHLANGDDIAVVACPDVNLHVINWWIKSKVDLEGSTTNEKPSCRTIQRFIGPKPPEVLRSIIIEILNSSGCQKVINSLR</sequence>
<name>A0ACC2BMM8_DIPCM</name>
<dbReference type="EMBL" id="CM055105">
    <property type="protein sequence ID" value="KAJ7531000.1"/>
    <property type="molecule type" value="Genomic_DNA"/>
</dbReference>
<comment type="caution">
    <text evidence="1">The sequence shown here is derived from an EMBL/GenBank/DDBJ whole genome shotgun (WGS) entry which is preliminary data.</text>
</comment>
<organism evidence="1 2">
    <name type="scientific">Diphasiastrum complanatum</name>
    <name type="common">Issler's clubmoss</name>
    <name type="synonym">Lycopodium complanatum</name>
    <dbReference type="NCBI Taxonomy" id="34168"/>
    <lineage>
        <taxon>Eukaryota</taxon>
        <taxon>Viridiplantae</taxon>
        <taxon>Streptophyta</taxon>
        <taxon>Embryophyta</taxon>
        <taxon>Tracheophyta</taxon>
        <taxon>Lycopodiopsida</taxon>
        <taxon>Lycopodiales</taxon>
        <taxon>Lycopodiaceae</taxon>
        <taxon>Lycopodioideae</taxon>
        <taxon>Diphasiastrum</taxon>
    </lineage>
</organism>
<evidence type="ECO:0000313" key="1">
    <source>
        <dbReference type="EMBL" id="KAJ7531000.1"/>
    </source>
</evidence>
<dbReference type="Proteomes" id="UP001162992">
    <property type="component" value="Chromosome 14"/>
</dbReference>
<reference evidence="2" key="1">
    <citation type="journal article" date="2024" name="Proc. Natl. Acad. Sci. U.S.A.">
        <title>Extraordinary preservation of gene collinearity over three hundred million years revealed in homosporous lycophytes.</title>
        <authorList>
            <person name="Li C."/>
            <person name="Wickell D."/>
            <person name="Kuo L.Y."/>
            <person name="Chen X."/>
            <person name="Nie B."/>
            <person name="Liao X."/>
            <person name="Peng D."/>
            <person name="Ji J."/>
            <person name="Jenkins J."/>
            <person name="Williams M."/>
            <person name="Shu S."/>
            <person name="Plott C."/>
            <person name="Barry K."/>
            <person name="Rajasekar S."/>
            <person name="Grimwood J."/>
            <person name="Han X."/>
            <person name="Sun S."/>
            <person name="Hou Z."/>
            <person name="He W."/>
            <person name="Dai G."/>
            <person name="Sun C."/>
            <person name="Schmutz J."/>
            <person name="Leebens-Mack J.H."/>
            <person name="Li F.W."/>
            <person name="Wang L."/>
        </authorList>
    </citation>
    <scope>NUCLEOTIDE SEQUENCE [LARGE SCALE GENOMIC DNA]</scope>
    <source>
        <strain evidence="2">cv. PW_Plant_1</strain>
    </source>
</reference>
<keyword evidence="2" id="KW-1185">Reference proteome</keyword>
<protein>
    <submittedName>
        <fullName evidence="1">Uncharacterized protein</fullName>
    </submittedName>
</protein>
<evidence type="ECO:0000313" key="2">
    <source>
        <dbReference type="Proteomes" id="UP001162992"/>
    </source>
</evidence>